<evidence type="ECO:0000313" key="2">
    <source>
        <dbReference type="Proteomes" id="UP000535491"/>
    </source>
</evidence>
<evidence type="ECO:0000313" key="1">
    <source>
        <dbReference type="EMBL" id="MBA4495660.1"/>
    </source>
</evidence>
<gene>
    <name evidence="1" type="ORF">H1191_15285</name>
</gene>
<protein>
    <submittedName>
        <fullName evidence="1">Uncharacterized protein</fullName>
    </submittedName>
</protein>
<sequence>MKSLRWPILLIAFAVIGGSMTYTYVTGSKKADLYFAGSPVLANGLEDMSQAAPAIVAGSFQKHESTVNGARNPKDPSKPAADNYEEVNVYTFQVDEVLKGKVPSKIIRVGYAKTMELNHPKSNGKITIKHPLQVHPAIGRKYILFLNEPDLYTHFYTSAFTPSLIEIKGNQTVELKLPDKGLKLQKMSMSGEVVSIGVEGFPDDYQDTVSGMSVAEVKDIVRSTGN</sequence>
<organism evidence="1 2">
    <name type="scientific">Paenactinomyces guangxiensis</name>
    <dbReference type="NCBI Taxonomy" id="1490290"/>
    <lineage>
        <taxon>Bacteria</taxon>
        <taxon>Bacillati</taxon>
        <taxon>Bacillota</taxon>
        <taxon>Bacilli</taxon>
        <taxon>Bacillales</taxon>
        <taxon>Thermoactinomycetaceae</taxon>
        <taxon>Paenactinomyces</taxon>
    </lineage>
</organism>
<dbReference type="AlphaFoldDB" id="A0A7W1WTA8"/>
<keyword evidence="2" id="KW-1185">Reference proteome</keyword>
<dbReference type="RefSeq" id="WP_181753340.1">
    <property type="nucleotide sequence ID" value="NZ_JACEIQ010000017.1"/>
</dbReference>
<comment type="caution">
    <text evidence="1">The sequence shown here is derived from an EMBL/GenBank/DDBJ whole genome shotgun (WGS) entry which is preliminary data.</text>
</comment>
<name>A0A7W1WTA8_9BACL</name>
<dbReference type="EMBL" id="JACEIQ010000017">
    <property type="protein sequence ID" value="MBA4495660.1"/>
    <property type="molecule type" value="Genomic_DNA"/>
</dbReference>
<reference evidence="1 2" key="1">
    <citation type="submission" date="2020-07" db="EMBL/GenBank/DDBJ databases">
        <authorList>
            <person name="Feng H."/>
        </authorList>
    </citation>
    <scope>NUCLEOTIDE SEQUENCE [LARGE SCALE GENOMIC DNA]</scope>
    <source>
        <strain evidence="2">s-10</strain>
    </source>
</reference>
<accession>A0A7W1WTA8</accession>
<proteinExistence type="predicted"/>
<dbReference type="Proteomes" id="UP000535491">
    <property type="component" value="Unassembled WGS sequence"/>
</dbReference>